<dbReference type="Gene3D" id="3.40.50.300">
    <property type="entry name" value="P-loop containing nucleotide triphosphate hydrolases"/>
    <property type="match status" value="1"/>
</dbReference>
<feature type="region of interest" description="Disordered" evidence="1">
    <location>
        <begin position="332"/>
        <end position="358"/>
    </location>
</feature>
<evidence type="ECO:0000259" key="2">
    <source>
        <dbReference type="Pfam" id="PF13521"/>
    </source>
</evidence>
<accession>A0A5Q2RUW2</accession>
<reference evidence="3 4" key="1">
    <citation type="submission" date="2019-11" db="EMBL/GenBank/DDBJ databases">
        <authorList>
            <person name="He Y."/>
        </authorList>
    </citation>
    <scope>NUCLEOTIDE SEQUENCE [LARGE SCALE GENOMIC DNA]</scope>
    <source>
        <strain evidence="3 4">SCSIO 58843</strain>
    </source>
</reference>
<organism evidence="3 4">
    <name type="scientific">Actinomarinicola tropica</name>
    <dbReference type="NCBI Taxonomy" id="2789776"/>
    <lineage>
        <taxon>Bacteria</taxon>
        <taxon>Bacillati</taxon>
        <taxon>Actinomycetota</taxon>
        <taxon>Acidimicrobiia</taxon>
        <taxon>Acidimicrobiales</taxon>
        <taxon>Iamiaceae</taxon>
        <taxon>Actinomarinicola</taxon>
    </lineage>
</organism>
<sequence length="358" mass="38734">MLIEAALERAEHVDVVVCDLEGQWPPAGERAGWLAEVHPTATVHAVADICGWHSPDPCPPGCSPAWARHLAGLGLGPWDLVVSSEDYGVLFAEALGAEHVMVDRERVGVPTSGTAIRADLAAGWRWLHPIVRRGLTRKVVVVGAESTGTTTLARDLADALGGPYVAEFGRAHSEVLAARFGSIDDVVWTAEDFAVIADNQEASERAALEVWAADDDVVLGPAGPWLVCDTDLLATAVWHERYLGGPTRELVERALAGERRPDLYVLTLPKGVPFEQDGLRDGEHLRDWMTERFREVLDESGVEWIEVAGSREERVAEVATLRSIPPVRSPGSNWRFGTPRTAPRATLGKVATPVAEAP</sequence>
<dbReference type="Proteomes" id="UP000334019">
    <property type="component" value="Chromosome"/>
</dbReference>
<evidence type="ECO:0000313" key="4">
    <source>
        <dbReference type="Proteomes" id="UP000334019"/>
    </source>
</evidence>
<dbReference type="EMBL" id="CP045851">
    <property type="protein sequence ID" value="QGG96965.1"/>
    <property type="molecule type" value="Genomic_DNA"/>
</dbReference>
<evidence type="ECO:0000313" key="3">
    <source>
        <dbReference type="EMBL" id="QGG96965.1"/>
    </source>
</evidence>
<evidence type="ECO:0000256" key="1">
    <source>
        <dbReference type="SAM" id="MobiDB-lite"/>
    </source>
</evidence>
<feature type="domain" description="NadR/Ttd14 AAA" evidence="2">
    <location>
        <begin position="138"/>
        <end position="314"/>
    </location>
</feature>
<gene>
    <name evidence="3" type="ORF">GH723_04120</name>
</gene>
<dbReference type="InterPro" id="IPR038727">
    <property type="entry name" value="NadR/Ttd14_AAA_dom"/>
</dbReference>
<dbReference type="Pfam" id="PF13521">
    <property type="entry name" value="AAA_28"/>
    <property type="match status" value="1"/>
</dbReference>
<keyword evidence="4" id="KW-1185">Reference proteome</keyword>
<dbReference type="SUPFAM" id="SSF52540">
    <property type="entry name" value="P-loop containing nucleoside triphosphate hydrolases"/>
    <property type="match status" value="1"/>
</dbReference>
<dbReference type="KEGG" id="atq:GH723_04120"/>
<name>A0A5Q2RUW2_9ACTN</name>
<protein>
    <submittedName>
        <fullName evidence="3">AAA family ATPase</fullName>
    </submittedName>
</protein>
<dbReference type="PANTHER" id="PTHR37512">
    <property type="entry name" value="TRIFUNCTIONAL NAD BIOSYNTHESIS/REGULATOR PROTEIN NADR"/>
    <property type="match status" value="1"/>
</dbReference>
<dbReference type="InterPro" id="IPR014729">
    <property type="entry name" value="Rossmann-like_a/b/a_fold"/>
</dbReference>
<dbReference type="PANTHER" id="PTHR37512:SF1">
    <property type="entry name" value="NADR_TTD14 AAA DOMAIN-CONTAINING PROTEIN"/>
    <property type="match status" value="1"/>
</dbReference>
<dbReference type="InterPro" id="IPR027417">
    <property type="entry name" value="P-loop_NTPase"/>
</dbReference>
<proteinExistence type="predicted"/>
<dbReference type="InterPro" id="IPR052735">
    <property type="entry name" value="NAD_biosynth-regulator"/>
</dbReference>
<dbReference type="Gene3D" id="3.40.50.620">
    <property type="entry name" value="HUPs"/>
    <property type="match status" value="1"/>
</dbReference>
<dbReference type="AlphaFoldDB" id="A0A5Q2RUW2"/>